<dbReference type="SUPFAM" id="SSF55957">
    <property type="entry name" value="Phosphoglucomutase, C-terminal domain"/>
    <property type="match status" value="1"/>
</dbReference>
<gene>
    <name evidence="12" type="ORF">COV24_02660</name>
</gene>
<dbReference type="InterPro" id="IPR005841">
    <property type="entry name" value="Alpha-D-phosphohexomutase_SF"/>
</dbReference>
<comment type="similarity">
    <text evidence="2 7">Belongs to the phosphohexose mutase family.</text>
</comment>
<dbReference type="PANTHER" id="PTHR43771:SF1">
    <property type="entry name" value="PHOSPHOMANNOMUTASE"/>
    <property type="match status" value="1"/>
</dbReference>
<dbReference type="Pfam" id="PF02878">
    <property type="entry name" value="PGM_PMM_I"/>
    <property type="match status" value="1"/>
</dbReference>
<keyword evidence="5 7" id="KW-0460">Magnesium</keyword>
<keyword evidence="3" id="KW-0597">Phosphoprotein</keyword>
<keyword evidence="4 7" id="KW-0479">Metal-binding</keyword>
<comment type="caution">
    <text evidence="12">The sequence shown here is derived from an EMBL/GenBank/DDBJ whole genome shotgun (WGS) entry which is preliminary data.</text>
</comment>
<evidence type="ECO:0000313" key="12">
    <source>
        <dbReference type="EMBL" id="PIR43418.1"/>
    </source>
</evidence>
<dbReference type="PANTHER" id="PTHR43771">
    <property type="entry name" value="PHOSPHOMANNOMUTASE"/>
    <property type="match status" value="1"/>
</dbReference>
<dbReference type="GO" id="GO:0005975">
    <property type="term" value="P:carbohydrate metabolic process"/>
    <property type="evidence" value="ECO:0007669"/>
    <property type="project" value="InterPro"/>
</dbReference>
<evidence type="ECO:0000259" key="11">
    <source>
        <dbReference type="Pfam" id="PF02880"/>
    </source>
</evidence>
<dbReference type="Gene3D" id="3.40.120.10">
    <property type="entry name" value="Alpha-D-Glucose-1,6-Bisphosphate, subunit A, domain 3"/>
    <property type="match status" value="3"/>
</dbReference>
<dbReference type="SUPFAM" id="SSF53738">
    <property type="entry name" value="Phosphoglucomutase, first 3 domains"/>
    <property type="match status" value="3"/>
</dbReference>
<feature type="domain" description="Alpha-D-phosphohexomutase alpha/beta/alpha" evidence="11">
    <location>
        <begin position="271"/>
        <end position="376"/>
    </location>
</feature>
<name>A0A2H0RA73_UNCKA</name>
<evidence type="ECO:0000256" key="1">
    <source>
        <dbReference type="ARBA" id="ARBA00001946"/>
    </source>
</evidence>
<feature type="domain" description="Alpha-D-phosphohexomutase alpha/beta/alpha" evidence="9">
    <location>
        <begin position="7"/>
        <end position="118"/>
    </location>
</feature>
<dbReference type="InterPro" id="IPR005844">
    <property type="entry name" value="A-D-PHexomutase_a/b/a-I"/>
</dbReference>
<dbReference type="Pfam" id="PF00408">
    <property type="entry name" value="PGM_PMM_IV"/>
    <property type="match status" value="1"/>
</dbReference>
<evidence type="ECO:0000259" key="8">
    <source>
        <dbReference type="Pfam" id="PF00408"/>
    </source>
</evidence>
<comment type="cofactor">
    <cofactor evidence="1">
        <name>Mg(2+)</name>
        <dbReference type="ChEBI" id="CHEBI:18420"/>
    </cofactor>
</comment>
<dbReference type="InterPro" id="IPR016055">
    <property type="entry name" value="A-D-PHexomutase_a/b/a-I/II/III"/>
</dbReference>
<evidence type="ECO:0000256" key="4">
    <source>
        <dbReference type="ARBA" id="ARBA00022723"/>
    </source>
</evidence>
<dbReference type="InterPro" id="IPR005845">
    <property type="entry name" value="A-D-PHexomutase_a/b/a-II"/>
</dbReference>
<dbReference type="GO" id="GO:0016868">
    <property type="term" value="F:intramolecular phosphotransferase activity"/>
    <property type="evidence" value="ECO:0007669"/>
    <property type="project" value="InterPro"/>
</dbReference>
<evidence type="ECO:0000259" key="10">
    <source>
        <dbReference type="Pfam" id="PF02879"/>
    </source>
</evidence>
<dbReference type="Pfam" id="PF02879">
    <property type="entry name" value="PGM_PMM_II"/>
    <property type="match status" value="1"/>
</dbReference>
<evidence type="ECO:0000256" key="7">
    <source>
        <dbReference type="RuleBase" id="RU004326"/>
    </source>
</evidence>
<keyword evidence="6" id="KW-0413">Isomerase</keyword>
<evidence type="ECO:0000256" key="2">
    <source>
        <dbReference type="ARBA" id="ARBA00010231"/>
    </source>
</evidence>
<evidence type="ECO:0000313" key="13">
    <source>
        <dbReference type="Proteomes" id="UP000230214"/>
    </source>
</evidence>
<evidence type="ECO:0000259" key="9">
    <source>
        <dbReference type="Pfam" id="PF02878"/>
    </source>
</evidence>
<dbReference type="EMBL" id="PCXU01000024">
    <property type="protein sequence ID" value="PIR43418.1"/>
    <property type="molecule type" value="Genomic_DNA"/>
</dbReference>
<feature type="domain" description="Alpha-D-phosphohexomutase alpha/beta/alpha" evidence="10">
    <location>
        <begin position="162"/>
        <end position="260"/>
    </location>
</feature>
<dbReference type="Proteomes" id="UP000230214">
    <property type="component" value="Unassembled WGS sequence"/>
</dbReference>
<organism evidence="12 13">
    <name type="scientific">candidate division WWE3 bacterium CG10_big_fil_rev_8_21_14_0_10_32_10</name>
    <dbReference type="NCBI Taxonomy" id="1975090"/>
    <lineage>
        <taxon>Bacteria</taxon>
        <taxon>Katanobacteria</taxon>
    </lineage>
</organism>
<dbReference type="GO" id="GO:0000287">
    <property type="term" value="F:magnesium ion binding"/>
    <property type="evidence" value="ECO:0007669"/>
    <property type="project" value="InterPro"/>
</dbReference>
<dbReference type="InterPro" id="IPR005843">
    <property type="entry name" value="A-D-PHexomutase_C"/>
</dbReference>
<feature type="domain" description="Alpha-D-phosphohexomutase C-terminal" evidence="8">
    <location>
        <begin position="384"/>
        <end position="455"/>
    </location>
</feature>
<evidence type="ECO:0000256" key="3">
    <source>
        <dbReference type="ARBA" id="ARBA00022553"/>
    </source>
</evidence>
<dbReference type="InterPro" id="IPR036900">
    <property type="entry name" value="A-D-PHexomutase_C_sf"/>
</dbReference>
<accession>A0A2H0RA73</accession>
<dbReference type="InterPro" id="IPR005846">
    <property type="entry name" value="A-D-PHexomutase_a/b/a-III"/>
</dbReference>
<dbReference type="CDD" id="cd03089">
    <property type="entry name" value="PMM_PGM"/>
    <property type="match status" value="1"/>
</dbReference>
<evidence type="ECO:0000256" key="6">
    <source>
        <dbReference type="ARBA" id="ARBA00023235"/>
    </source>
</evidence>
<sequence>MELDLSVFKTYDIRGIYPNQINEELAYKVGRGYAQFLKNLLKKDTLQVVVGRDMRFSSPALQKYLIEGLKKEGCVVYNLGLCTTPLVSFAVCTKKFDGGVMVSASHNPKEYNAFKIIKYPMLQLGLNNGLLDIERNVENMKDVKIPLLENKKEDNILNIFADYENHLYNIFKNNYSNLKVVVDYGNGVGSVSATPIYKKLEINTIDLYANPDGEFPNHPANPHELSNFKQLQQQVKESQADLGIFFDGDADRAVFVDNEGEIINTDLLFCMLCNTELKNTDSINKYGNKVYYDLRFTKEIYHVIKSNGGDPYMMQVGNPFYKEKLSNNGGLMAAEFSGHIMYNQNYGIDDGLFATLKVLDILSVSKDKISNLIKKYKTKYNTPEINIEVKEDPEMLMNKISTSFADGESINLDGVYIQYKNWWFSLRRSNTEPLLRLRIEADTLELLEEKKEKILQLIQS</sequence>
<proteinExistence type="inferred from homology"/>
<dbReference type="InterPro" id="IPR016066">
    <property type="entry name" value="A-D-PHexomutase_CS"/>
</dbReference>
<dbReference type="PROSITE" id="PS00710">
    <property type="entry name" value="PGM_PMM"/>
    <property type="match status" value="1"/>
</dbReference>
<evidence type="ECO:0000256" key="5">
    <source>
        <dbReference type="ARBA" id="ARBA00022842"/>
    </source>
</evidence>
<dbReference type="AlphaFoldDB" id="A0A2H0RA73"/>
<dbReference type="PRINTS" id="PR00509">
    <property type="entry name" value="PGMPMM"/>
</dbReference>
<dbReference type="Pfam" id="PF02880">
    <property type="entry name" value="PGM_PMM_III"/>
    <property type="match status" value="1"/>
</dbReference>
<dbReference type="Gene3D" id="3.30.310.50">
    <property type="entry name" value="Alpha-D-phosphohexomutase, C-terminal domain"/>
    <property type="match status" value="1"/>
</dbReference>
<evidence type="ECO:0008006" key="14">
    <source>
        <dbReference type="Google" id="ProtNLM"/>
    </source>
</evidence>
<protein>
    <recommendedName>
        <fullName evidence="14">Phosphomannomutase/phosphoglucomutase</fullName>
    </recommendedName>
</protein>
<reference evidence="12 13" key="1">
    <citation type="submission" date="2017-09" db="EMBL/GenBank/DDBJ databases">
        <title>Depth-based differentiation of microbial function through sediment-hosted aquifers and enrichment of novel symbionts in the deep terrestrial subsurface.</title>
        <authorList>
            <person name="Probst A.J."/>
            <person name="Ladd B."/>
            <person name="Jarett J.K."/>
            <person name="Geller-Mcgrath D.E."/>
            <person name="Sieber C.M."/>
            <person name="Emerson J.B."/>
            <person name="Anantharaman K."/>
            <person name="Thomas B.C."/>
            <person name="Malmstrom R."/>
            <person name="Stieglmeier M."/>
            <person name="Klingl A."/>
            <person name="Woyke T."/>
            <person name="Ryan C.M."/>
            <person name="Banfield J.F."/>
        </authorList>
    </citation>
    <scope>NUCLEOTIDE SEQUENCE [LARGE SCALE GENOMIC DNA]</scope>
    <source>
        <strain evidence="12">CG10_big_fil_rev_8_21_14_0_10_32_10</strain>
    </source>
</reference>